<dbReference type="eggNOG" id="ENOG502RAMX">
    <property type="taxonomic scope" value="Eukaryota"/>
</dbReference>
<feature type="region of interest" description="Disordered" evidence="1">
    <location>
        <begin position="614"/>
        <end position="744"/>
    </location>
</feature>
<dbReference type="EMBL" id="GL698470">
    <property type="protein sequence ID" value="EFY93767.1"/>
    <property type="molecule type" value="Genomic_DNA"/>
</dbReference>
<evidence type="ECO:0000313" key="2">
    <source>
        <dbReference type="EMBL" id="EFY93767.1"/>
    </source>
</evidence>
<feature type="compositionally biased region" description="Low complexity" evidence="1">
    <location>
        <begin position="614"/>
        <end position="625"/>
    </location>
</feature>
<feature type="compositionally biased region" description="Pro residues" evidence="1">
    <location>
        <begin position="713"/>
        <end position="722"/>
    </location>
</feature>
<feature type="region of interest" description="Disordered" evidence="1">
    <location>
        <begin position="1"/>
        <end position="139"/>
    </location>
</feature>
<dbReference type="HOGENOM" id="CLU_015319_0_0_1"/>
<dbReference type="Proteomes" id="UP000002499">
    <property type="component" value="Unassembled WGS sequence"/>
</dbReference>
<evidence type="ECO:0000313" key="3">
    <source>
        <dbReference type="Proteomes" id="UP000002499"/>
    </source>
</evidence>
<reference evidence="2 3" key="1">
    <citation type="journal article" date="2011" name="PLoS Genet.">
        <title>Genome sequencing and comparative transcriptomics of the model entomopathogenic fungi Metarhizium anisopliae and M. acridum.</title>
        <authorList>
            <person name="Gao Q."/>
            <person name="Jin K."/>
            <person name="Ying S.H."/>
            <person name="Zhang Y."/>
            <person name="Xiao G."/>
            <person name="Shang Y."/>
            <person name="Duan Z."/>
            <person name="Hu X."/>
            <person name="Xie X.Q."/>
            <person name="Zhou G."/>
            <person name="Peng G."/>
            <person name="Luo Z."/>
            <person name="Huang W."/>
            <person name="Wang B."/>
            <person name="Fang W."/>
            <person name="Wang S."/>
            <person name="Zhong Y."/>
            <person name="Ma L.J."/>
            <person name="St Leger R.J."/>
            <person name="Zhao G.P."/>
            <person name="Pei Y."/>
            <person name="Feng M.G."/>
            <person name="Xia Y."/>
            <person name="Wang C."/>
        </authorList>
    </citation>
    <scope>NUCLEOTIDE SEQUENCE [LARGE SCALE GENOMIC DNA]</scope>
    <source>
        <strain evidence="2 3">CQMa 102</strain>
    </source>
</reference>
<feature type="compositionally biased region" description="Basic and acidic residues" evidence="1">
    <location>
        <begin position="87"/>
        <end position="98"/>
    </location>
</feature>
<accession>E9DR89</accession>
<evidence type="ECO:0000256" key="1">
    <source>
        <dbReference type="SAM" id="MobiDB-lite"/>
    </source>
</evidence>
<proteinExistence type="predicted"/>
<gene>
    <name evidence="2" type="ORF">MAC_00258</name>
</gene>
<dbReference type="AlphaFoldDB" id="E9DR89"/>
<feature type="compositionally biased region" description="Polar residues" evidence="1">
    <location>
        <begin position="38"/>
        <end position="54"/>
    </location>
</feature>
<protein>
    <submittedName>
        <fullName evidence="2">Uncharacterized protein</fullName>
    </submittedName>
</protein>
<organism evidence="3">
    <name type="scientific">Metarhizium acridum (strain CQMa 102)</name>
    <dbReference type="NCBI Taxonomy" id="655827"/>
    <lineage>
        <taxon>Eukaryota</taxon>
        <taxon>Fungi</taxon>
        <taxon>Dikarya</taxon>
        <taxon>Ascomycota</taxon>
        <taxon>Pezizomycotina</taxon>
        <taxon>Sordariomycetes</taxon>
        <taxon>Hypocreomycetidae</taxon>
        <taxon>Hypocreales</taxon>
        <taxon>Clavicipitaceae</taxon>
        <taxon>Metarhizium</taxon>
    </lineage>
</organism>
<keyword evidence="3" id="KW-1185">Reference proteome</keyword>
<feature type="compositionally biased region" description="Polar residues" evidence="1">
    <location>
        <begin position="665"/>
        <end position="683"/>
    </location>
</feature>
<feature type="compositionally biased region" description="Basic and acidic residues" evidence="1">
    <location>
        <begin position="21"/>
        <end position="31"/>
    </location>
</feature>
<name>E9DR89_METAQ</name>
<sequence length="879" mass="96347">MASRQHNLRPASARRIPQRYKNRDKEEERGAQPRALSRNHNPTFISSVQPQNSDLGKYCAFPSRPLNDPDPGPSELVKATRECFTSGKREELERKLRAADSPGNQGEQKFPKILAARPRSRVFPELTSEKDTGASTPTSPRMALVARLPPMESGLGRSSDDMDSPFVGEEIYWGSDSDDEPPHAYSSAPDAPLSPREVLHPFSKVARRLLSLSGLQIQNFLTKYLAEDKVWETYEMNVDKIPYRELMAEAAERNLCHFSDLINLYPPELSTYRITERDVDQAAEYMKHRGLDEYTKDLKGWVGVSTSGFGHLDITEPIVLDAKDKDDLGRARPSGPIDMGQIEAAAVVQARKMAAESDKKCLINDAFLGTAPRVIPRSVPDASQGKIVRDGIHVTPQRNRLVRSGILSDVTNLIPISWLESDEPFGRRQLDGQPSSPTDLNAYEPQTSLLARSTIAMAAMRRSRVLRTTTDDSRCDHPSLGVTRAENTDLRRQVASMQALINSNGAVQDKDNGLFGTAAGPEVSAVVSGGLTAGYQSLSNRRETPATTVDQHDTTKDSTEPPAAQDSCNPREYRKELEELSSPVAAANTNSVQLQLSREIDKICRRHLWEEGKAPVGRPRAPRPASMEVAEDDSDYTPGSSAGKKRRQSVQAQKTPVKQRKLGTTPKTPVRSQFRTAPMTSSPREPIKPLNLISIDRQRASGQEGASLSSNAPPSPVVPISPCPRRSSKATGTGGEPNKGKKNAAPIFGLHRNQELARPADSTENAEYAWSAETADFAANSEVARYALRANRLAGDGLRIGPSGWPEDALTALTKLKDEFHAVEFQQRGSATRNAEEIKFAGCAGRALYAEFATEAEFALEVSGDGCEETDGHDDVAWS</sequence>
<feature type="compositionally biased region" description="Basic and acidic residues" evidence="1">
    <location>
        <begin position="540"/>
        <end position="559"/>
    </location>
</feature>
<feature type="region of interest" description="Disordered" evidence="1">
    <location>
        <begin position="536"/>
        <end position="569"/>
    </location>
</feature>
<dbReference type="InParanoid" id="E9DR89"/>
<dbReference type="OrthoDB" id="10252009at2759"/>